<evidence type="ECO:0000313" key="2">
    <source>
        <dbReference type="EMBL" id="QGN30318.1"/>
    </source>
</evidence>
<dbReference type="Pfam" id="PF06114">
    <property type="entry name" value="Peptidase_M78"/>
    <property type="match status" value="1"/>
</dbReference>
<dbReference type="EMBL" id="CP046123">
    <property type="protein sequence ID" value="QGN30318.1"/>
    <property type="molecule type" value="Genomic_DNA"/>
</dbReference>
<dbReference type="Proteomes" id="UP000422837">
    <property type="component" value="Chromosome"/>
</dbReference>
<organism evidence="2 3">
    <name type="scientific">Enterococcus casseliflavus</name>
    <name type="common">Enterococcus flavescens</name>
    <dbReference type="NCBI Taxonomy" id="37734"/>
    <lineage>
        <taxon>Bacteria</taxon>
        <taxon>Bacillati</taxon>
        <taxon>Bacillota</taxon>
        <taxon>Bacilli</taxon>
        <taxon>Lactobacillales</taxon>
        <taxon>Enterococcaceae</taxon>
        <taxon>Enterococcus</taxon>
    </lineage>
</organism>
<reference evidence="2 3" key="1">
    <citation type="submission" date="2019-11" db="EMBL/GenBank/DDBJ databases">
        <title>Detection and genome characteristic of a blood enterococcus casselifavus isolate from Zhengzhou,china.</title>
        <authorList>
            <person name="Wen P."/>
        </authorList>
    </citation>
    <scope>NUCLEOTIDE SEQUENCE [LARGE SCALE GENOMIC DNA]</scope>
    <source>
        <strain evidence="2 3">EC291</strain>
    </source>
</reference>
<sequence>MDDYENLLKKVTTEIPVIELPLEQDTGYIGLYRNNRIYLDKNKSSRKKKVVLAEEFGHHKRTIGNILNYKDPEAWKEEWKARRYGIEILITLDDLLDCALNGCNNIYECSEHLNVTPDFFEDTLIHYFNKYGKYHFHRNYKFTFDNEFIFVEPIKIFG</sequence>
<feature type="domain" description="IrrE N-terminal-like" evidence="1">
    <location>
        <begin position="15"/>
        <end position="121"/>
    </location>
</feature>
<dbReference type="AlphaFoldDB" id="A0ABD6Z2S8"/>
<dbReference type="InterPro" id="IPR010359">
    <property type="entry name" value="IrrE_HExxH"/>
</dbReference>
<gene>
    <name evidence="2" type="ORF">GFU50_12715</name>
</gene>
<protein>
    <submittedName>
        <fullName evidence="2">ImmA/IrrE family metallo-endopeptidase</fullName>
    </submittedName>
</protein>
<proteinExistence type="predicted"/>
<dbReference type="RefSeq" id="WP_154694572.1">
    <property type="nucleotide sequence ID" value="NZ_CP046123.1"/>
</dbReference>
<evidence type="ECO:0000313" key="3">
    <source>
        <dbReference type="Proteomes" id="UP000422837"/>
    </source>
</evidence>
<name>A0ABD6Z2S8_ENTCA</name>
<accession>A0ABD6Z2S8</accession>
<evidence type="ECO:0000259" key="1">
    <source>
        <dbReference type="Pfam" id="PF06114"/>
    </source>
</evidence>